<keyword evidence="6 8" id="KW-0472">Membrane</keyword>
<protein>
    <submittedName>
        <fullName evidence="9">HlyD family secretion protein</fullName>
    </submittedName>
</protein>
<dbReference type="SUPFAM" id="SSF51230">
    <property type="entry name" value="Single hybrid motif"/>
    <property type="match status" value="1"/>
</dbReference>
<dbReference type="PANTHER" id="PTHR30386">
    <property type="entry name" value="MEMBRANE FUSION SUBUNIT OF EMRAB-TOLC MULTIDRUG EFFLUX PUMP"/>
    <property type="match status" value="1"/>
</dbReference>
<comment type="similarity">
    <text evidence="2">Belongs to the membrane fusion protein (MFP) (TC 8.A.1) family.</text>
</comment>
<dbReference type="InterPro" id="IPR011053">
    <property type="entry name" value="Single_hybrid_motif"/>
</dbReference>
<evidence type="ECO:0000256" key="6">
    <source>
        <dbReference type="ARBA" id="ARBA00023136"/>
    </source>
</evidence>
<dbReference type="PANTHER" id="PTHR30386:SF28">
    <property type="entry name" value="EXPORTED PROTEIN"/>
    <property type="match status" value="1"/>
</dbReference>
<reference evidence="9 10" key="1">
    <citation type="journal article" date="2020" name="Microorganisms">
        <title>Polyphasic Characterisation of Cedecea colo sp. nov., a New Enteric Bacterium Isolated from the Koala Hindgut.</title>
        <authorList>
            <person name="Boath J.M."/>
            <person name="Dakhal S."/>
            <person name="Van T.T.H."/>
            <person name="Moore R.J."/>
            <person name="Dekiwadia C."/>
            <person name="Macreadie I.G."/>
        </authorList>
    </citation>
    <scope>NUCLEOTIDE SEQUENCE [LARGE SCALE GENOMIC DNA]</scope>
    <source>
        <strain evidence="9 10">ZA</strain>
    </source>
</reference>
<comment type="caution">
    <text evidence="9">The sequence shown here is derived from an EMBL/GenBank/DDBJ whole genome shotgun (WGS) entry which is preliminary data.</text>
</comment>
<dbReference type="RefSeq" id="WP_167610466.1">
    <property type="nucleotide sequence ID" value="NZ_SOYS01000003.1"/>
</dbReference>
<evidence type="ECO:0000313" key="9">
    <source>
        <dbReference type="EMBL" id="NIY47837.1"/>
    </source>
</evidence>
<dbReference type="PROSITE" id="PS00543">
    <property type="entry name" value="HLYD_FAMILY"/>
    <property type="match status" value="1"/>
</dbReference>
<dbReference type="InterPro" id="IPR006144">
    <property type="entry name" value="Secretion_HlyD_CS"/>
</dbReference>
<dbReference type="InterPro" id="IPR050739">
    <property type="entry name" value="MFP"/>
</dbReference>
<keyword evidence="3" id="KW-0813">Transport</keyword>
<evidence type="ECO:0000256" key="2">
    <source>
        <dbReference type="ARBA" id="ARBA00009477"/>
    </source>
</evidence>
<evidence type="ECO:0000256" key="1">
    <source>
        <dbReference type="ARBA" id="ARBA00004167"/>
    </source>
</evidence>
<dbReference type="Gene3D" id="2.40.50.100">
    <property type="match status" value="1"/>
</dbReference>
<evidence type="ECO:0000256" key="5">
    <source>
        <dbReference type="ARBA" id="ARBA00022989"/>
    </source>
</evidence>
<sequence length="427" mass="48309">MSQRLFRQEAVDHQRSYWKGKVILLRGVSPLIVSACCVAFLILIIIMLYFFKFTQRIDVTGEVITLPHPLNISSPQAGSVSQQFVRVGDKVKKGSVLFELDVSKNTNTGNVTDTNISIIKAKIANAEEIINKLKKNKEDFIATTRRQIQRYEHSLDETDGLLATAKQGLLRMGKSLQNYNNYLDRGLINKDQHNNQHSLFVQQQNAFQSLSTQKMQIELQLTQARSDLTVKPAEIDNQITSQYNQLSDYQTQLIENNANGKILIKSTIDGRVESIAVTRGQMIEAGSSLAQIKQTEEVDYYLLLWLPDRSLPYVKIGDTVNIRYDAFPSDKFGQFSGKLMSISSMPVTRRELADYNNSAAGSASPPTLYKAIINIKDKEIIYKNKKLLLSNGLKAKSIVFMEERPLYQWLFSPAYKIVQSLKGPNDE</sequence>
<dbReference type="PRINTS" id="PR01490">
    <property type="entry name" value="RTXTOXIND"/>
</dbReference>
<comment type="subcellular location">
    <subcellularLocation>
        <location evidence="1">Membrane</location>
        <topology evidence="1">Single-pass membrane protein</topology>
    </subcellularLocation>
</comment>
<name>A0ABX0VLJ4_9ENTR</name>
<organism evidence="9 10">
    <name type="scientific">Cedecea colo</name>
    <dbReference type="NCBI Taxonomy" id="2552946"/>
    <lineage>
        <taxon>Bacteria</taxon>
        <taxon>Pseudomonadati</taxon>
        <taxon>Pseudomonadota</taxon>
        <taxon>Gammaproteobacteria</taxon>
        <taxon>Enterobacterales</taxon>
        <taxon>Enterobacteriaceae</taxon>
        <taxon>Cedecea</taxon>
    </lineage>
</organism>
<evidence type="ECO:0000256" key="8">
    <source>
        <dbReference type="SAM" id="Phobius"/>
    </source>
</evidence>
<feature type="coiled-coil region" evidence="7">
    <location>
        <begin position="116"/>
        <end position="143"/>
    </location>
</feature>
<keyword evidence="10" id="KW-1185">Reference proteome</keyword>
<keyword evidence="5 8" id="KW-1133">Transmembrane helix</keyword>
<gene>
    <name evidence="9" type="ORF">E2L00_09915</name>
</gene>
<keyword evidence="7" id="KW-0175">Coiled coil</keyword>
<feature type="transmembrane region" description="Helical" evidence="8">
    <location>
        <begin position="23"/>
        <end position="51"/>
    </location>
</feature>
<evidence type="ECO:0000256" key="3">
    <source>
        <dbReference type="ARBA" id="ARBA00022448"/>
    </source>
</evidence>
<proteinExistence type="inferred from homology"/>
<keyword evidence="4 8" id="KW-0812">Transmembrane</keyword>
<dbReference type="Proteomes" id="UP000697927">
    <property type="component" value="Unassembled WGS sequence"/>
</dbReference>
<dbReference type="EMBL" id="SOYS01000003">
    <property type="protein sequence ID" value="NIY47837.1"/>
    <property type="molecule type" value="Genomic_DNA"/>
</dbReference>
<evidence type="ECO:0000313" key="10">
    <source>
        <dbReference type="Proteomes" id="UP000697927"/>
    </source>
</evidence>
<evidence type="ECO:0000256" key="4">
    <source>
        <dbReference type="ARBA" id="ARBA00022692"/>
    </source>
</evidence>
<accession>A0ABX0VLJ4</accession>
<evidence type="ECO:0000256" key="7">
    <source>
        <dbReference type="SAM" id="Coils"/>
    </source>
</evidence>